<dbReference type="EMBL" id="SGWZ01000001">
    <property type="protein sequence ID" value="RZS73180.1"/>
    <property type="molecule type" value="Genomic_DNA"/>
</dbReference>
<dbReference type="STRING" id="206506.AAV32_13360"/>
<evidence type="ECO:0000313" key="4">
    <source>
        <dbReference type="EMBL" id="KKO70979.1"/>
    </source>
</evidence>
<evidence type="ECO:0000313" key="6">
    <source>
        <dbReference type="Proteomes" id="UP000078084"/>
    </source>
</evidence>
<dbReference type="GeneID" id="99728124"/>
<dbReference type="PROSITE" id="PS51257">
    <property type="entry name" value="PROKAR_LIPOPROTEIN"/>
    <property type="match status" value="1"/>
</dbReference>
<dbReference type="GO" id="GO:0016020">
    <property type="term" value="C:membrane"/>
    <property type="evidence" value="ECO:0007669"/>
    <property type="project" value="InterPro"/>
</dbReference>
<dbReference type="PANTHER" id="PTHR30035:SF3">
    <property type="entry name" value="INTERMEMBRANE PHOSPHOLIPID TRANSPORT SYSTEM LIPOPROTEIN MLAA"/>
    <property type="match status" value="1"/>
</dbReference>
<dbReference type="EMBL" id="LBNE01000010">
    <property type="protein sequence ID" value="KKO70979.1"/>
    <property type="molecule type" value="Genomic_DNA"/>
</dbReference>
<evidence type="ECO:0000313" key="5">
    <source>
        <dbReference type="EMBL" id="RZS73180.1"/>
    </source>
</evidence>
<dbReference type="RefSeq" id="WP_068373144.1">
    <property type="nucleotide sequence ID" value="NZ_CBCSEB010000003.1"/>
</dbReference>
<dbReference type="PATRIC" id="fig|206506.3.peg.2838"/>
<dbReference type="Proteomes" id="UP000078084">
    <property type="component" value="Unassembled WGS sequence"/>
</dbReference>
<reference evidence="4 6" key="1">
    <citation type="submission" date="2015-04" db="EMBL/GenBank/DDBJ databases">
        <title>Genome sequence of Kerstersia gyiorum CG1.</title>
        <authorList>
            <person name="Greninger A.L."/>
            <person name="Kozyreva V."/>
            <person name="Chaturvedi V."/>
        </authorList>
    </citation>
    <scope>NUCLEOTIDE SEQUENCE [LARGE SCALE GENOMIC DNA]</scope>
    <source>
        <strain evidence="4 6">CG1</strain>
    </source>
</reference>
<keyword evidence="4" id="KW-0449">Lipoprotein</keyword>
<dbReference type="Proteomes" id="UP000292039">
    <property type="component" value="Unassembled WGS sequence"/>
</dbReference>
<keyword evidence="6" id="KW-1185">Reference proteome</keyword>
<feature type="region of interest" description="Disordered" evidence="3">
    <location>
        <begin position="234"/>
        <end position="269"/>
    </location>
</feature>
<gene>
    <name evidence="4" type="ORF">AAV32_13360</name>
    <name evidence="5" type="ORF">EV679_0369</name>
</gene>
<comment type="similarity">
    <text evidence="1">Belongs to the MlaA family.</text>
</comment>
<keyword evidence="2" id="KW-0732">Signal</keyword>
<dbReference type="PRINTS" id="PR01805">
    <property type="entry name" value="VACJLIPOPROT"/>
</dbReference>
<reference evidence="5 7" key="2">
    <citation type="submission" date="2019-02" db="EMBL/GenBank/DDBJ databases">
        <title>Genomic Encyclopedia of Type Strains, Phase IV (KMG-IV): sequencing the most valuable type-strain genomes for metagenomic binning, comparative biology and taxonomic classification.</title>
        <authorList>
            <person name="Goeker M."/>
        </authorList>
    </citation>
    <scope>NUCLEOTIDE SEQUENCE [LARGE SCALE GENOMIC DNA]</scope>
    <source>
        <strain evidence="5 7">DSM 16618</strain>
    </source>
</reference>
<evidence type="ECO:0000256" key="1">
    <source>
        <dbReference type="ARBA" id="ARBA00010634"/>
    </source>
</evidence>
<dbReference type="OrthoDB" id="9785326at2"/>
<dbReference type="GO" id="GO:0120010">
    <property type="term" value="P:intermembrane phospholipid transfer"/>
    <property type="evidence" value="ECO:0007669"/>
    <property type="project" value="TreeGrafter"/>
</dbReference>
<dbReference type="InterPro" id="IPR007428">
    <property type="entry name" value="MlaA"/>
</dbReference>
<dbReference type="AlphaFoldDB" id="A0A171KQ12"/>
<sequence length="269" mass="29491">MNTQQRPGRQWLRPTLLASSLVLTGCATVTNPDPRDPFESFNRGVYQFNDAVDTVVLEPLATLYTTITPRPVRSCIGNIFNNISDVWSAINSLAQGRGHDFINTLGRVMFNTTVGVGGCFDVATANGAYRIRNDFGTTLGVWGLGHGPYIVLPIFGPSSLRDGTGMAVRGVAKLDIATAVDNVRLRNIAWGLEGLDTRASLLDATRTVQATALDQYSFVRDAYFQNRNALLRQKQRPFGADDDEDLPDYEDDLPDYDDPGEEALVDTTP</sequence>
<dbReference type="PANTHER" id="PTHR30035">
    <property type="entry name" value="LIPOPROTEIN VACJ-RELATED"/>
    <property type="match status" value="1"/>
</dbReference>
<evidence type="ECO:0000256" key="3">
    <source>
        <dbReference type="SAM" id="MobiDB-lite"/>
    </source>
</evidence>
<proteinExistence type="inferred from homology"/>
<organism evidence="4 6">
    <name type="scientific">Kerstersia gyiorum</name>
    <dbReference type="NCBI Taxonomy" id="206506"/>
    <lineage>
        <taxon>Bacteria</taxon>
        <taxon>Pseudomonadati</taxon>
        <taxon>Pseudomonadota</taxon>
        <taxon>Betaproteobacteria</taxon>
        <taxon>Burkholderiales</taxon>
        <taxon>Alcaligenaceae</taxon>
        <taxon>Kerstersia</taxon>
    </lineage>
</organism>
<comment type="caution">
    <text evidence="4">The sequence shown here is derived from an EMBL/GenBank/DDBJ whole genome shotgun (WGS) entry which is preliminary data.</text>
</comment>
<dbReference type="Pfam" id="PF04333">
    <property type="entry name" value="MlaA"/>
    <property type="match status" value="1"/>
</dbReference>
<name>A0A171KQ12_9BURK</name>
<evidence type="ECO:0000313" key="7">
    <source>
        <dbReference type="Proteomes" id="UP000292039"/>
    </source>
</evidence>
<evidence type="ECO:0000256" key="2">
    <source>
        <dbReference type="ARBA" id="ARBA00022729"/>
    </source>
</evidence>
<feature type="compositionally biased region" description="Acidic residues" evidence="3">
    <location>
        <begin position="240"/>
        <end position="269"/>
    </location>
</feature>
<accession>A0A171KQ12</accession>
<protein>
    <submittedName>
        <fullName evidence="4 5">Lipoprotein</fullName>
    </submittedName>
</protein>